<organism evidence="2">
    <name type="scientific">Rattus norvegicus</name>
    <name type="common">Rat</name>
    <dbReference type="NCBI Taxonomy" id="10116"/>
    <lineage>
        <taxon>Eukaryota</taxon>
        <taxon>Metazoa</taxon>
        <taxon>Chordata</taxon>
        <taxon>Craniata</taxon>
        <taxon>Vertebrata</taxon>
        <taxon>Euteleostomi</taxon>
        <taxon>Mammalia</taxon>
        <taxon>Eutheria</taxon>
        <taxon>Euarchontoglires</taxon>
        <taxon>Glires</taxon>
        <taxon>Rodentia</taxon>
        <taxon>Myomorpha</taxon>
        <taxon>Muroidea</taxon>
        <taxon>Muridae</taxon>
        <taxon>Murinae</taxon>
        <taxon>Rattus</taxon>
    </lineage>
</organism>
<reference evidence="2" key="1">
    <citation type="submission" date="2003-06" db="EMBL/GenBank/DDBJ databases">
        <title>Liver regeneration after PH.</title>
        <authorList>
            <person name="Xu C.S."/>
            <person name="Li W.Q."/>
            <person name="Li Y.C."/>
            <person name="Yang K.J."/>
            <person name="Yan H.M."/>
            <person name="Chang C.F."/>
            <person name="Zhao L.F."/>
            <person name="Ma H."/>
            <person name="Wang L."/>
            <person name="Wang S.F."/>
            <person name="Han H.P."/>
            <person name="Wang G.P."/>
            <person name="Chai L.Q."/>
            <person name="Yuan J.Y."/>
            <person name="Shi J.B."/>
            <person name="Rahman S."/>
            <person name="Wang Q.N."/>
            <person name="Zhang J.B."/>
        </authorList>
    </citation>
    <scope>NUCLEOTIDE SEQUENCE</scope>
</reference>
<evidence type="ECO:0000256" key="1">
    <source>
        <dbReference type="SAM" id="MobiDB-lite"/>
    </source>
</evidence>
<feature type="region of interest" description="Disordered" evidence="1">
    <location>
        <begin position="519"/>
        <end position="545"/>
    </location>
</feature>
<evidence type="ECO:0000313" key="2">
    <source>
        <dbReference type="EMBL" id="AAP86269.1"/>
    </source>
</evidence>
<protein>
    <submittedName>
        <fullName evidence="2">Ac2-143</fullName>
    </submittedName>
</protein>
<dbReference type="Bgee" id="ENSRNOG00000030738">
    <property type="expression patterns" value="Expressed in liver and 1 other cell type or tissue"/>
</dbReference>
<accession>Q7TPJ8</accession>
<feature type="region of interest" description="Disordered" evidence="1">
    <location>
        <begin position="386"/>
        <end position="405"/>
    </location>
</feature>
<dbReference type="PaxDb" id="10116-ENSRNOP00000044105"/>
<dbReference type="Proteomes" id="UP000002494">
    <property type="component" value="Chromosome 9"/>
</dbReference>
<feature type="compositionally biased region" description="Basic and acidic residues" evidence="1">
    <location>
        <begin position="109"/>
        <end position="118"/>
    </location>
</feature>
<proteinExistence type="evidence at transcript level"/>
<feature type="compositionally biased region" description="Acidic residues" evidence="1">
    <location>
        <begin position="23"/>
        <end position="34"/>
    </location>
</feature>
<evidence type="ECO:0000313" key="4">
    <source>
        <dbReference type="Proteomes" id="UP000002494"/>
    </source>
</evidence>
<feature type="compositionally biased region" description="Basic and acidic residues" evidence="1">
    <location>
        <begin position="70"/>
        <end position="94"/>
    </location>
</feature>
<evidence type="ECO:0000313" key="3">
    <source>
        <dbReference type="Ensembl" id="ENSRNOP00000044105.2"/>
    </source>
</evidence>
<sequence length="589" mass="65537">MCKALSWMLCTWKRKEKGKEEGGDGVEGEEEEEEKTTPPLTEFKHIQKSVKARACDWAVEGKGGTLRVGVGREERREGERKEETKEEEGERERSNFLNATPTMMAGNESSKKNVEKSEPFNTADGNKKVVLRLLKADWAGQFPQVIQEEICGMAPNDSPEKDLGNADACSTLFSNHVPPQKHHCLCVDHLADDSKDPRGNLGLGLSGGTELSPQHSIPSPFPPMPTIAEGPFRLHAHLIIKTNHIKDLVAVELHLKSVFMTHCHQLLLKPHPTTVLVRCTWYTQLIKGGLNLLAKRSMRACEKAQQSPAQLPHSHMQMFQAMSGKAKTECAPYNAQKLGSTITHFKPRTKMNPSSLKNTGALTGRGHQRGKDIIAVASQIQWNGVSQESRDRVGHSGTPFIPSTPKEEACDLQFQNSQGYMARPCLNQEAMTHTRARTVLAAFRRLTEEDGELEASWGYGKYLNKKQWGIGLVSTCDVPALRTLLTAWLHGTLQLSALPDCPFTQATLQSVLSGHPVWTRDSPSLRPPQSGHSQTPLTDMRRHGRREVPECKPGLTLLTCLGHRSAPFNHVMKTFILHKLKKMTVLENR</sequence>
<name>A6JR18_RAT</name>
<dbReference type="EMBL" id="AY321337">
    <property type="protein sequence ID" value="AAP86269.1"/>
    <property type="molecule type" value="mRNA"/>
</dbReference>
<dbReference type="AlphaFoldDB" id="A6JR18"/>
<reference evidence="3" key="3">
    <citation type="submission" date="2025-05" db="UniProtKB">
        <authorList>
            <consortium name="Ensembl"/>
        </authorList>
    </citation>
    <scope>IDENTIFICATION</scope>
    <source>
        <strain evidence="3">Brown Norway</strain>
    </source>
</reference>
<keyword evidence="4" id="KW-1185">Reference proteome</keyword>
<accession>A6JR18</accession>
<feature type="region of interest" description="Disordered" evidence="1">
    <location>
        <begin position="69"/>
        <end position="120"/>
    </location>
</feature>
<dbReference type="Ensembl" id="ENSRNOT00000042161.5">
    <property type="protein sequence ID" value="ENSRNOP00000044105.2"/>
    <property type="gene ID" value="ENSRNOG00000030738.5"/>
</dbReference>
<feature type="region of interest" description="Disordered" evidence="1">
    <location>
        <begin position="14"/>
        <end position="42"/>
    </location>
</feature>
<dbReference type="HOGENOM" id="CLU_463045_0_0_1"/>
<reference evidence="3 4" key="2">
    <citation type="journal article" date="2004" name="Nature">
        <title>Genome sequence of the Brown Norway rat yields insights into mammalian evolution.</title>
        <authorList>
            <consortium name="Rat Genome Sequencing Project Consortium"/>
            <person name="Gibbs R.A."/>
            <person name="Weinstock G.M."/>
            <person name="Metzker M.L."/>
            <person name="Muzny D.M."/>
            <person name="Sodergren E.J."/>
            <person name="Scherer S."/>
            <person name="Scott G."/>
            <person name="Steffen D."/>
            <person name="Worley K.C."/>
            <person name="Burch P.E."/>
            <person name="Okwuonu G."/>
            <person name="Hines S."/>
            <person name="Lewis L."/>
            <person name="Deramo C."/>
            <person name="Delgado O."/>
            <person name="Dugan-Rocha S."/>
            <person name="Miner G."/>
            <person name="Morgan M."/>
            <person name="Hawes A."/>
            <person name="Gill R."/>
            <person name="Holt R.A."/>
            <person name="Adams M.D."/>
            <person name="Amanatides P.G."/>
            <person name="Baden-Tillson H."/>
            <person name="Barnstead M."/>
            <person name="Chin S."/>
            <person name="Evans C.A."/>
            <person name="Ferriera S."/>
            <person name="Fosler C."/>
            <person name="Glodek A."/>
            <person name="Gu Z."/>
            <person name="Jennings D."/>
            <person name="Kraft C.L."/>
            <person name="Nguyen T."/>
            <person name="Pfannkoch C.M."/>
            <person name="Sitter C."/>
            <person name="Sutton G.G."/>
            <person name="Venter J.C."/>
            <person name="Woodage T."/>
            <person name="Smith D."/>
            <person name="Lee H.-M."/>
            <person name="Gustafson E."/>
            <person name="Cahill P."/>
            <person name="Kana A."/>
            <person name="Doucette-Stamm L."/>
            <person name="Weinstock K."/>
            <person name="Fechtel K."/>
            <person name="Weiss R.B."/>
            <person name="Dunn D.M."/>
            <person name="Green E.D."/>
            <person name="Blakesley R.W."/>
            <person name="Bouffard G.G."/>
            <person name="De Jong P.J."/>
            <person name="Osoegawa K."/>
            <person name="Zhu B."/>
            <person name="Marra M."/>
            <person name="Schein J."/>
            <person name="Bosdet I."/>
            <person name="Fjell C."/>
            <person name="Jones S."/>
            <person name="Krzywinski M."/>
            <person name="Mathewson C."/>
            <person name="Siddiqui A."/>
            <person name="Wye N."/>
            <person name="McPherson J."/>
            <person name="Zhao S."/>
            <person name="Fraser C.M."/>
            <person name="Shetty J."/>
            <person name="Shatsman S."/>
            <person name="Geer K."/>
            <person name="Chen Y."/>
            <person name="Abramzon S."/>
            <person name="Nierman W.C."/>
            <person name="Havlak P.H."/>
            <person name="Chen R."/>
            <person name="Durbin K.J."/>
            <person name="Egan A."/>
            <person name="Ren Y."/>
            <person name="Song X.-Z."/>
            <person name="Li B."/>
            <person name="Liu Y."/>
            <person name="Qin X."/>
            <person name="Cawley S."/>
            <person name="Cooney A.J."/>
            <person name="D'Souza L.M."/>
            <person name="Martin K."/>
            <person name="Wu J.Q."/>
            <person name="Gonzalez-Garay M.L."/>
            <person name="Jackson A.R."/>
            <person name="Kalafus K.J."/>
            <person name="McLeod M.P."/>
            <person name="Milosavljevic A."/>
            <person name="Virk D."/>
            <person name="Volkov A."/>
            <person name="Wheeler D.A."/>
            <person name="Zhang Z."/>
            <person name="Bailey J.A."/>
            <person name="Eichler E.E."/>
            <person name="Tuzun E."/>
            <person name="Birney E."/>
            <person name="Mongin E."/>
            <person name="Ureta-Vidal A."/>
            <person name="Woodwark C."/>
            <person name="Zdobnov E."/>
            <person name="Bork P."/>
            <person name="Suyama M."/>
            <person name="Torrents D."/>
            <person name="Alexandersson M."/>
            <person name="Trask B.J."/>
            <person name="Young J.M."/>
            <person name="Huang H."/>
            <person name="Wang H."/>
            <person name="Xing H."/>
            <person name="Daniels S."/>
            <person name="Gietzen D."/>
            <person name="Schmidt J."/>
            <person name="Stevens K."/>
            <person name="Vitt U."/>
            <person name="Wingrove J."/>
            <person name="Camara F."/>
            <person name="Mar Alba M."/>
            <person name="Abril J.F."/>
            <person name="Guigo R."/>
            <person name="Smit A."/>
            <person name="Dubchak I."/>
            <person name="Rubin E.M."/>
            <person name="Couronne O."/>
            <person name="Poliakov A."/>
            <person name="Huebner N."/>
            <person name="Ganten D."/>
            <person name="Goesele C."/>
            <person name="Hummel O."/>
            <person name="Kreitler T."/>
            <person name="Lee Y.-A."/>
            <person name="Monti J."/>
            <person name="Schulz H."/>
            <person name="Zimdahl H."/>
            <person name="Himmelbauer H."/>
            <person name="Lehrach H."/>
            <person name="Jacob H.J."/>
            <person name="Bromberg S."/>
            <person name="Gullings-Handley J."/>
            <person name="Jensen-Seaman M.I."/>
            <person name="Kwitek A.E."/>
            <person name="Lazar J."/>
            <person name="Pasko D."/>
            <person name="Tonellato P.J."/>
            <person name="Twigger S."/>
            <person name="Ponting C.P."/>
            <person name="Duarte J.M."/>
            <person name="Rice S."/>
            <person name="Goodstadt L."/>
            <person name="Beatson S.A."/>
            <person name="Emes R.D."/>
            <person name="Winter E.E."/>
            <person name="Webber C."/>
            <person name="Brandt P."/>
            <person name="Nyakatura G."/>
            <person name="Adetobi M."/>
            <person name="Chiaromonte F."/>
            <person name="Elnitski L."/>
            <person name="Eswara P."/>
            <person name="Hardison R.C."/>
            <person name="Hou M."/>
            <person name="Kolbe D."/>
            <person name="Makova K."/>
            <person name="Miller W."/>
            <person name="Nekrutenko A."/>
            <person name="Riemer C."/>
            <person name="Schwartz S."/>
            <person name="Taylor J."/>
            <person name="Yang S."/>
            <person name="Zhang Y."/>
            <person name="Lindpaintner K."/>
            <person name="Andrews T.D."/>
            <person name="Caccamo M."/>
            <person name="Clamp M."/>
            <person name="Clarke L."/>
            <person name="Curwen V."/>
            <person name="Durbin R.M."/>
            <person name="Eyras E."/>
            <person name="Searle S.M."/>
            <person name="Cooper G.M."/>
            <person name="Batzoglou S."/>
            <person name="Brudno M."/>
            <person name="Sidow A."/>
            <person name="Stone E.A."/>
            <person name="Payseur B.A."/>
            <person name="Bourque G."/>
            <person name="Lopez-Otin C."/>
            <person name="Puente X.S."/>
            <person name="Chakrabarti K."/>
            <person name="Chatterji S."/>
            <person name="Dewey C."/>
            <person name="Pachter L."/>
            <person name="Bray N."/>
            <person name="Yap V.B."/>
            <person name="Caspi A."/>
            <person name="Tesler G."/>
            <person name="Pevzner P.A."/>
            <person name="Haussler D."/>
            <person name="Roskin K.M."/>
            <person name="Baertsch R."/>
            <person name="Clawson H."/>
            <person name="Furey T.S."/>
            <person name="Hinrichs A.S."/>
            <person name="Karolchik D."/>
            <person name="Kent W.J."/>
            <person name="Rosenbloom K.R."/>
            <person name="Trumbower H."/>
            <person name="Weirauch M."/>
            <person name="Cooper D.N."/>
            <person name="Stenson P.D."/>
            <person name="Ma B."/>
            <person name="Brent M."/>
            <person name="Arumugam M."/>
            <person name="Shteynberg D."/>
            <person name="Copley R.R."/>
            <person name="Taylor M.S."/>
            <person name="Riethman H."/>
            <person name="Mudunuri U."/>
            <person name="Peterson J."/>
            <person name="Guyer M."/>
            <person name="Felsenfeld A."/>
            <person name="Old S."/>
            <person name="Mockrin S."/>
            <person name="Collins F.S."/>
        </authorList>
    </citation>
    <scope>NUCLEOTIDE SEQUENCE [LARGE SCALE GENOMIC DNA]</scope>
    <source>
        <strain evidence="3 4">Brown Norway</strain>
    </source>
</reference>